<dbReference type="AlphaFoldDB" id="A0A193LFX2"/>
<sequence>MLQAASVRAADESVAQHVSALTRYYRLPGPLHLECGETLPEVEVAYRTWGDPANAAASTVLICHALTASADADVWWPGMIGADAAFDPATDYVVCSNLLGSCYGTTGPASLRTGAAERYRADFPAISVRDMVRVQRLLLDHLGVARLALVTGPSLGGMQAFEWAAMYPEQVDAIAPMGAGGRHSAWCIASSEAQCAAIRADANWNHGYYSDDQPPTKGLAAARMMAVCMYRSWRGFQQRFAREQRDHDTFQVQSYLRHQGDKLNDRFDANCYLRLVQAMNGHDLARGREQYFDVLESITQPVLLVSSSSDQLYPAHELEVVARHMPNATHETLVTDEGHDGFLIKTGPLAAMIRAFRNRLSSANHVSVSGANAVAAHESRTTTLPRHRLAS</sequence>
<dbReference type="InterPro" id="IPR029058">
    <property type="entry name" value="AB_hydrolase_fold"/>
</dbReference>
<dbReference type="GO" id="GO:0004414">
    <property type="term" value="F:homoserine O-acetyltransferase activity"/>
    <property type="evidence" value="ECO:0007669"/>
    <property type="project" value="UniProtKB-UniRule"/>
</dbReference>
<dbReference type="GO" id="GO:0005737">
    <property type="term" value="C:cytoplasm"/>
    <property type="evidence" value="ECO:0007669"/>
    <property type="project" value="UniProtKB-SubCell"/>
</dbReference>
<dbReference type="GO" id="GO:0009092">
    <property type="term" value="P:homoserine metabolic process"/>
    <property type="evidence" value="ECO:0007669"/>
    <property type="project" value="TreeGrafter"/>
</dbReference>
<dbReference type="HAMAP" id="MF_00296">
    <property type="entry name" value="MetX_acyltransf"/>
    <property type="match status" value="1"/>
</dbReference>
<evidence type="ECO:0000256" key="2">
    <source>
        <dbReference type="HAMAP-Rule" id="MF_00296"/>
    </source>
</evidence>
<keyword evidence="1 2" id="KW-0808">Transferase</keyword>
<dbReference type="RefSeq" id="WP_068615767.1">
    <property type="nucleotide sequence ID" value="NZ_CP016268.1"/>
</dbReference>
<comment type="pathway">
    <text evidence="2">Amino-acid biosynthesis; L-methionine biosynthesis via de novo pathway; O-acetyl-L-homoserine from L-homoserine: step 1/1.</text>
</comment>
<comment type="catalytic activity">
    <reaction evidence="2">
        <text>L-homoserine + acetyl-CoA = O-acetyl-L-homoserine + CoA</text>
        <dbReference type="Rhea" id="RHEA:13701"/>
        <dbReference type="ChEBI" id="CHEBI:57287"/>
        <dbReference type="ChEBI" id="CHEBI:57288"/>
        <dbReference type="ChEBI" id="CHEBI:57476"/>
        <dbReference type="ChEBI" id="CHEBI:57716"/>
        <dbReference type="EC" id="2.3.1.31"/>
    </reaction>
</comment>
<feature type="binding site" evidence="2">
    <location>
        <position position="223"/>
    </location>
    <ligand>
        <name>substrate</name>
    </ligand>
</feature>
<evidence type="ECO:0000256" key="1">
    <source>
        <dbReference type="ARBA" id="ARBA00022679"/>
    </source>
</evidence>
<dbReference type="Gene3D" id="3.40.50.1820">
    <property type="entry name" value="alpha/beta hydrolase"/>
    <property type="match status" value="1"/>
</dbReference>
<reference evidence="5 6" key="1">
    <citation type="submission" date="2016-06" db="EMBL/GenBank/DDBJ databases">
        <title>Complete genome sequence of a deep-branching marine Gamma Proteobacterium Woeseia oceani type strain XK5.</title>
        <authorList>
            <person name="Mu D."/>
            <person name="Du Z."/>
        </authorList>
    </citation>
    <scope>NUCLEOTIDE SEQUENCE [LARGE SCALE GENOMIC DNA]</scope>
    <source>
        <strain evidence="5 6">XK5</strain>
    </source>
</reference>
<dbReference type="InterPro" id="IPR000073">
    <property type="entry name" value="AB_hydrolase_1"/>
</dbReference>
<dbReference type="Pfam" id="PF00561">
    <property type="entry name" value="Abhydrolase_1"/>
    <property type="match status" value="1"/>
</dbReference>
<feature type="domain" description="AB hydrolase-1" evidence="4">
    <location>
        <begin position="59"/>
        <end position="343"/>
    </location>
</feature>
<feature type="active site" evidence="2 3">
    <location>
        <position position="339"/>
    </location>
</feature>
<dbReference type="PANTHER" id="PTHR32268:SF11">
    <property type="entry name" value="HOMOSERINE O-ACETYLTRANSFERASE"/>
    <property type="match status" value="1"/>
</dbReference>
<keyword evidence="2" id="KW-0012">Acyltransferase</keyword>
<feature type="active site" evidence="2 3">
    <location>
        <position position="310"/>
    </location>
</feature>
<comment type="subcellular location">
    <subcellularLocation>
        <location evidence="2">Cytoplasm</location>
    </subcellularLocation>
</comment>
<dbReference type="STRING" id="1548547.BA177_09670"/>
<dbReference type="InterPro" id="IPR008220">
    <property type="entry name" value="HAT_MetX-like"/>
</dbReference>
<comment type="subunit">
    <text evidence="2">Homodimer.</text>
</comment>
<dbReference type="EC" id="2.3.1.31" evidence="2"/>
<dbReference type="OrthoDB" id="9800754at2"/>
<accession>A0A193LFX2</accession>
<gene>
    <name evidence="2" type="primary">metXA</name>
    <name evidence="5" type="ORF">BA177_09670</name>
</gene>
<name>A0A193LFX2_9GAMM</name>
<keyword evidence="2" id="KW-0963">Cytoplasm</keyword>
<evidence type="ECO:0000313" key="5">
    <source>
        <dbReference type="EMBL" id="ANO51435.1"/>
    </source>
</evidence>
<keyword evidence="2" id="KW-0486">Methionine biosynthesis</keyword>
<dbReference type="EMBL" id="CP016268">
    <property type="protein sequence ID" value="ANO51435.1"/>
    <property type="molecule type" value="Genomic_DNA"/>
</dbReference>
<dbReference type="UniPathway" id="UPA00051">
    <property type="reaction ID" value="UER00074"/>
</dbReference>
<comment type="caution">
    <text evidence="2">Lacks conserved residue(s) required for the propagation of feature annotation.</text>
</comment>
<comment type="function">
    <text evidence="2">Transfers an acetyl group from acetyl-CoA to L-homoserine, forming acetyl-L-homoserine.</text>
</comment>
<dbReference type="PANTHER" id="PTHR32268">
    <property type="entry name" value="HOMOSERINE O-ACETYLTRANSFERASE"/>
    <property type="match status" value="1"/>
</dbReference>
<protein>
    <recommendedName>
        <fullName evidence="2">Homoserine O-acetyltransferase</fullName>
        <shortName evidence="2">HAT</shortName>
        <ecNumber evidence="2">2.3.1.31</ecNumber>
    </recommendedName>
    <alternativeName>
        <fullName evidence="2">Homoserine transacetylase</fullName>
        <shortName evidence="2">HTA</shortName>
    </alternativeName>
</protein>
<comment type="similarity">
    <text evidence="2">Belongs to the AB hydrolase superfamily. MetX family.</text>
</comment>
<dbReference type="KEGG" id="woc:BA177_09670"/>
<proteinExistence type="inferred from homology"/>
<feature type="active site" description="Nucleophile" evidence="2 3">
    <location>
        <position position="154"/>
    </location>
</feature>
<evidence type="ECO:0000313" key="6">
    <source>
        <dbReference type="Proteomes" id="UP000092695"/>
    </source>
</evidence>
<keyword evidence="6" id="KW-1185">Reference proteome</keyword>
<dbReference type="NCBIfam" id="TIGR01392">
    <property type="entry name" value="homoserO_Ac_trn"/>
    <property type="match status" value="1"/>
</dbReference>
<organism evidence="5 6">
    <name type="scientific">Woeseia oceani</name>
    <dbReference type="NCBI Taxonomy" id="1548547"/>
    <lineage>
        <taxon>Bacteria</taxon>
        <taxon>Pseudomonadati</taxon>
        <taxon>Pseudomonadota</taxon>
        <taxon>Gammaproteobacteria</taxon>
        <taxon>Woeseiales</taxon>
        <taxon>Woeseiaceae</taxon>
        <taxon>Woeseia</taxon>
    </lineage>
</organism>
<dbReference type="Proteomes" id="UP000092695">
    <property type="component" value="Chromosome"/>
</dbReference>
<evidence type="ECO:0000259" key="4">
    <source>
        <dbReference type="Pfam" id="PF00561"/>
    </source>
</evidence>
<evidence type="ECO:0000256" key="3">
    <source>
        <dbReference type="PIRSR" id="PIRSR000443-1"/>
    </source>
</evidence>
<feature type="binding site" evidence="2">
    <location>
        <position position="340"/>
    </location>
    <ligand>
        <name>substrate</name>
    </ligand>
</feature>
<dbReference type="GO" id="GO:0009086">
    <property type="term" value="P:methionine biosynthetic process"/>
    <property type="evidence" value="ECO:0007669"/>
    <property type="project" value="UniProtKB-UniRule"/>
</dbReference>
<keyword evidence="2" id="KW-0028">Amino-acid biosynthesis</keyword>
<dbReference type="NCBIfam" id="NF001209">
    <property type="entry name" value="PRK00175.1"/>
    <property type="match status" value="1"/>
</dbReference>
<dbReference type="PIRSF" id="PIRSF000443">
    <property type="entry name" value="Homoser_Ac_trans"/>
    <property type="match status" value="1"/>
</dbReference>
<dbReference type="SUPFAM" id="SSF53474">
    <property type="entry name" value="alpha/beta-Hydrolases"/>
    <property type="match status" value="1"/>
</dbReference>